<dbReference type="STRING" id="39947.A0A0P0Y0V4"/>
<dbReference type="AlphaFoldDB" id="A0A0P0Y0V4"/>
<feature type="compositionally biased region" description="Basic residues" evidence="1">
    <location>
        <begin position="185"/>
        <end position="194"/>
    </location>
</feature>
<dbReference type="Gramene" id="Os11t0236200-00">
    <property type="protein sequence ID" value="Os11t0236200-00"/>
    <property type="gene ID" value="Os11g0236200"/>
</dbReference>
<sequence>MRNSQERNNRLENLCWRIWNVARRKKQKIERMLTIEHTKFPTAKEFLEYATQFAPPSGFTIQFVTLMSPNTRIVLFSATASLRSYAPSLVRIASSVVSSCRRALGRKSSPFQCGEEELTSVRRRSRRCWGGRAHMRRSSTGAGSKSSPACAGRLASVGRKKSSPGVGRKKLADIGEEDPLARGERRTHRRRGGARRWCPDDSDGHRATGGQRRSASEGWSGTE</sequence>
<gene>
    <name evidence="2" type="ordered locus">Os11g0236200</name>
    <name evidence="2" type="ORF">OSNPB_110236200</name>
</gene>
<protein>
    <submittedName>
        <fullName evidence="2">Os11g0236200 protein</fullName>
    </submittedName>
</protein>
<evidence type="ECO:0000313" key="3">
    <source>
        <dbReference type="Proteomes" id="UP000059680"/>
    </source>
</evidence>
<reference evidence="3" key="1">
    <citation type="journal article" date="2005" name="Nature">
        <title>The map-based sequence of the rice genome.</title>
        <authorList>
            <consortium name="International rice genome sequencing project (IRGSP)"/>
            <person name="Matsumoto T."/>
            <person name="Wu J."/>
            <person name="Kanamori H."/>
            <person name="Katayose Y."/>
            <person name="Fujisawa M."/>
            <person name="Namiki N."/>
            <person name="Mizuno H."/>
            <person name="Yamamoto K."/>
            <person name="Antonio B.A."/>
            <person name="Baba T."/>
            <person name="Sakata K."/>
            <person name="Nagamura Y."/>
            <person name="Aoki H."/>
            <person name="Arikawa K."/>
            <person name="Arita K."/>
            <person name="Bito T."/>
            <person name="Chiden Y."/>
            <person name="Fujitsuka N."/>
            <person name="Fukunaka R."/>
            <person name="Hamada M."/>
            <person name="Harada C."/>
            <person name="Hayashi A."/>
            <person name="Hijishita S."/>
            <person name="Honda M."/>
            <person name="Hosokawa S."/>
            <person name="Ichikawa Y."/>
            <person name="Idonuma A."/>
            <person name="Iijima M."/>
            <person name="Ikeda M."/>
            <person name="Ikeno M."/>
            <person name="Ito K."/>
            <person name="Ito S."/>
            <person name="Ito T."/>
            <person name="Ito Y."/>
            <person name="Ito Y."/>
            <person name="Iwabuchi A."/>
            <person name="Kamiya K."/>
            <person name="Karasawa W."/>
            <person name="Kurita K."/>
            <person name="Katagiri S."/>
            <person name="Kikuta A."/>
            <person name="Kobayashi H."/>
            <person name="Kobayashi N."/>
            <person name="Machita K."/>
            <person name="Maehara T."/>
            <person name="Masukawa M."/>
            <person name="Mizubayashi T."/>
            <person name="Mukai Y."/>
            <person name="Nagasaki H."/>
            <person name="Nagata Y."/>
            <person name="Naito S."/>
            <person name="Nakashima M."/>
            <person name="Nakama Y."/>
            <person name="Nakamichi Y."/>
            <person name="Nakamura M."/>
            <person name="Meguro A."/>
            <person name="Negishi M."/>
            <person name="Ohta I."/>
            <person name="Ohta T."/>
            <person name="Okamoto M."/>
            <person name="Ono N."/>
            <person name="Saji S."/>
            <person name="Sakaguchi M."/>
            <person name="Sakai K."/>
            <person name="Shibata M."/>
            <person name="Shimokawa T."/>
            <person name="Song J."/>
            <person name="Takazaki Y."/>
            <person name="Terasawa K."/>
            <person name="Tsugane M."/>
            <person name="Tsuji K."/>
            <person name="Ueda S."/>
            <person name="Waki K."/>
            <person name="Yamagata H."/>
            <person name="Yamamoto M."/>
            <person name="Yamamoto S."/>
            <person name="Yamane H."/>
            <person name="Yoshiki S."/>
            <person name="Yoshihara R."/>
            <person name="Yukawa K."/>
            <person name="Zhong H."/>
            <person name="Yano M."/>
            <person name="Yuan Q."/>
            <person name="Ouyang S."/>
            <person name="Liu J."/>
            <person name="Jones K.M."/>
            <person name="Gansberger K."/>
            <person name="Moffat K."/>
            <person name="Hill J."/>
            <person name="Bera J."/>
            <person name="Fadrosh D."/>
            <person name="Jin S."/>
            <person name="Johri S."/>
            <person name="Kim M."/>
            <person name="Overton L."/>
            <person name="Reardon M."/>
            <person name="Tsitrin T."/>
            <person name="Vuong H."/>
            <person name="Weaver B."/>
            <person name="Ciecko A."/>
            <person name="Tallon L."/>
            <person name="Jackson J."/>
            <person name="Pai G."/>
            <person name="Aken S.V."/>
            <person name="Utterback T."/>
            <person name="Reidmuller S."/>
            <person name="Feldblyum T."/>
            <person name="Hsiao J."/>
            <person name="Zismann V."/>
            <person name="Iobst S."/>
            <person name="de Vazeille A.R."/>
            <person name="Buell C.R."/>
            <person name="Ying K."/>
            <person name="Li Y."/>
            <person name="Lu T."/>
            <person name="Huang Y."/>
            <person name="Zhao Q."/>
            <person name="Feng Q."/>
            <person name="Zhang L."/>
            <person name="Zhu J."/>
            <person name="Weng Q."/>
            <person name="Mu J."/>
            <person name="Lu Y."/>
            <person name="Fan D."/>
            <person name="Liu Y."/>
            <person name="Guan J."/>
            <person name="Zhang Y."/>
            <person name="Yu S."/>
            <person name="Liu X."/>
            <person name="Zhang Y."/>
            <person name="Hong G."/>
            <person name="Han B."/>
            <person name="Choisne N."/>
            <person name="Demange N."/>
            <person name="Orjeda G."/>
            <person name="Samain S."/>
            <person name="Cattolico L."/>
            <person name="Pelletier E."/>
            <person name="Couloux A."/>
            <person name="Segurens B."/>
            <person name="Wincker P."/>
            <person name="D'Hont A."/>
            <person name="Scarpelli C."/>
            <person name="Weissenbach J."/>
            <person name="Salanoubat M."/>
            <person name="Quetier F."/>
            <person name="Yu Y."/>
            <person name="Kim H.R."/>
            <person name="Rambo T."/>
            <person name="Currie J."/>
            <person name="Collura K."/>
            <person name="Luo M."/>
            <person name="Yang T."/>
            <person name="Ammiraju J.S.S."/>
            <person name="Engler F."/>
            <person name="Soderlund C."/>
            <person name="Wing R.A."/>
            <person name="Palmer L.E."/>
            <person name="de la Bastide M."/>
            <person name="Spiegel L."/>
            <person name="Nascimento L."/>
            <person name="Zutavern T."/>
            <person name="O'Shaughnessy A."/>
            <person name="Dike S."/>
            <person name="Dedhia N."/>
            <person name="Preston R."/>
            <person name="Balija V."/>
            <person name="McCombie W.R."/>
            <person name="Chow T."/>
            <person name="Chen H."/>
            <person name="Chung M."/>
            <person name="Chen C."/>
            <person name="Shaw J."/>
            <person name="Wu H."/>
            <person name="Hsiao K."/>
            <person name="Chao Y."/>
            <person name="Chu M."/>
            <person name="Cheng C."/>
            <person name="Hour A."/>
            <person name="Lee P."/>
            <person name="Lin S."/>
            <person name="Lin Y."/>
            <person name="Liou J."/>
            <person name="Liu S."/>
            <person name="Hsing Y."/>
            <person name="Raghuvanshi S."/>
            <person name="Mohanty A."/>
            <person name="Bharti A.K."/>
            <person name="Gaur A."/>
            <person name="Gupta V."/>
            <person name="Kumar D."/>
            <person name="Ravi V."/>
            <person name="Vij S."/>
            <person name="Kapur A."/>
            <person name="Khurana P."/>
            <person name="Khurana P."/>
            <person name="Khurana J.P."/>
            <person name="Tyagi A.K."/>
            <person name="Gaikwad K."/>
            <person name="Singh A."/>
            <person name="Dalal V."/>
            <person name="Srivastava S."/>
            <person name="Dixit A."/>
            <person name="Pal A.K."/>
            <person name="Ghazi I.A."/>
            <person name="Yadav M."/>
            <person name="Pandit A."/>
            <person name="Bhargava A."/>
            <person name="Sureshbabu K."/>
            <person name="Batra K."/>
            <person name="Sharma T.R."/>
            <person name="Mohapatra T."/>
            <person name="Singh N.K."/>
            <person name="Messing J."/>
            <person name="Nelson A.B."/>
            <person name="Fuks G."/>
            <person name="Kavchok S."/>
            <person name="Keizer G."/>
            <person name="Linton E."/>
            <person name="Llaca V."/>
            <person name="Song R."/>
            <person name="Tanyolac B."/>
            <person name="Young S."/>
            <person name="Ho-Il K."/>
            <person name="Hahn J.H."/>
            <person name="Sangsakoo G."/>
            <person name="Vanavichit A."/>
            <person name="de Mattos Luiz.A.T."/>
            <person name="Zimmer P.D."/>
            <person name="Malone G."/>
            <person name="Dellagostin O."/>
            <person name="de Oliveira A.C."/>
            <person name="Bevan M."/>
            <person name="Bancroft I."/>
            <person name="Minx P."/>
            <person name="Cordum H."/>
            <person name="Wilson R."/>
            <person name="Cheng Z."/>
            <person name="Jin W."/>
            <person name="Jiang J."/>
            <person name="Leong S.A."/>
            <person name="Iwama H."/>
            <person name="Gojobori T."/>
            <person name="Itoh T."/>
            <person name="Niimura Y."/>
            <person name="Fujii Y."/>
            <person name="Habara T."/>
            <person name="Sakai H."/>
            <person name="Sato Y."/>
            <person name="Wilson G."/>
            <person name="Kumar K."/>
            <person name="McCouch S."/>
            <person name="Juretic N."/>
            <person name="Hoen D."/>
            <person name="Wright S."/>
            <person name="Bruskiewich R."/>
            <person name="Bureau T."/>
            <person name="Miyao A."/>
            <person name="Hirochika H."/>
            <person name="Nishikawa T."/>
            <person name="Kadowaki K."/>
            <person name="Sugiura M."/>
            <person name="Burr B."/>
            <person name="Sasaki T."/>
        </authorList>
    </citation>
    <scope>NUCLEOTIDE SEQUENCE [LARGE SCALE GENOMIC DNA]</scope>
    <source>
        <strain evidence="3">cv. Nipponbare</strain>
    </source>
</reference>
<keyword evidence="3" id="KW-1185">Reference proteome</keyword>
<organism evidence="2 3">
    <name type="scientific">Oryza sativa subsp. japonica</name>
    <name type="common">Rice</name>
    <dbReference type="NCBI Taxonomy" id="39947"/>
    <lineage>
        <taxon>Eukaryota</taxon>
        <taxon>Viridiplantae</taxon>
        <taxon>Streptophyta</taxon>
        <taxon>Embryophyta</taxon>
        <taxon>Tracheophyta</taxon>
        <taxon>Spermatophyta</taxon>
        <taxon>Magnoliopsida</taxon>
        <taxon>Liliopsida</taxon>
        <taxon>Poales</taxon>
        <taxon>Poaceae</taxon>
        <taxon>BOP clade</taxon>
        <taxon>Oryzoideae</taxon>
        <taxon>Oryzeae</taxon>
        <taxon>Oryzinae</taxon>
        <taxon>Oryza</taxon>
        <taxon>Oryza sativa</taxon>
    </lineage>
</organism>
<keyword evidence="4 5" id="KW-1267">Proteomics identification</keyword>
<evidence type="ECO:0007829" key="4">
    <source>
        <dbReference type="PeptideAtlas" id="A0A0P0Y0V4"/>
    </source>
</evidence>
<dbReference type="Proteomes" id="UP000059680">
    <property type="component" value="Chromosome 11"/>
</dbReference>
<feature type="compositionally biased region" description="Polar residues" evidence="1">
    <location>
        <begin position="211"/>
        <end position="223"/>
    </location>
</feature>
<evidence type="ECO:0000313" key="2">
    <source>
        <dbReference type="EMBL" id="BAT13357.1"/>
    </source>
</evidence>
<dbReference type="PaxDb" id="39947-A0A0P0Y0V4"/>
<evidence type="ECO:0000256" key="1">
    <source>
        <dbReference type="SAM" id="MobiDB-lite"/>
    </source>
</evidence>
<accession>A0A0P0Y0V4</accession>
<dbReference type="EMBL" id="AP014967">
    <property type="protein sequence ID" value="BAT13357.1"/>
    <property type="molecule type" value="Genomic_DNA"/>
</dbReference>
<evidence type="ECO:0007829" key="5">
    <source>
        <dbReference type="ProteomicsDB" id="A0A0P0Y0V4"/>
    </source>
</evidence>
<feature type="compositionally biased region" description="Polar residues" evidence="1">
    <location>
        <begin position="138"/>
        <end position="147"/>
    </location>
</feature>
<proteinExistence type="evidence at protein level"/>
<name>A0A0P0Y0V4_ORYSJ</name>
<reference evidence="2 3" key="2">
    <citation type="journal article" date="2013" name="Plant Cell Physiol.">
        <title>Rice Annotation Project Database (RAP-DB): an integrative and interactive database for rice genomics.</title>
        <authorList>
            <person name="Sakai H."/>
            <person name="Lee S.S."/>
            <person name="Tanaka T."/>
            <person name="Numa H."/>
            <person name="Kim J."/>
            <person name="Kawahara Y."/>
            <person name="Wakimoto H."/>
            <person name="Yang C.C."/>
            <person name="Iwamoto M."/>
            <person name="Abe T."/>
            <person name="Yamada Y."/>
            <person name="Muto A."/>
            <person name="Inokuchi H."/>
            <person name="Ikemura T."/>
            <person name="Matsumoto T."/>
            <person name="Sasaki T."/>
            <person name="Itoh T."/>
        </authorList>
    </citation>
    <scope>NUCLEOTIDE SEQUENCE [LARGE SCALE GENOMIC DNA]</scope>
    <source>
        <strain evidence="3">cv. Nipponbare</strain>
    </source>
</reference>
<dbReference type="InParanoid" id="A0A0P0Y0V4"/>
<reference evidence="2 3" key="3">
    <citation type="journal article" date="2013" name="Rice">
        <title>Improvement of the Oryza sativa Nipponbare reference genome using next generation sequence and optical map data.</title>
        <authorList>
            <person name="Kawahara Y."/>
            <person name="de la Bastide M."/>
            <person name="Hamilton J.P."/>
            <person name="Kanamori H."/>
            <person name="McCombie W.R."/>
            <person name="Ouyang S."/>
            <person name="Schwartz D.C."/>
            <person name="Tanaka T."/>
            <person name="Wu J."/>
            <person name="Zhou S."/>
            <person name="Childs K.L."/>
            <person name="Davidson R.M."/>
            <person name="Lin H."/>
            <person name="Quesada-Ocampo L."/>
            <person name="Vaillancourt B."/>
            <person name="Sakai H."/>
            <person name="Lee S.S."/>
            <person name="Kim J."/>
            <person name="Numa H."/>
            <person name="Itoh T."/>
            <person name="Buell C.R."/>
            <person name="Matsumoto T."/>
        </authorList>
    </citation>
    <scope>NUCLEOTIDE SEQUENCE [LARGE SCALE GENOMIC DNA]</scope>
    <source>
        <strain evidence="3">cv. Nipponbare</strain>
    </source>
</reference>
<feature type="compositionally biased region" description="Basic and acidic residues" evidence="1">
    <location>
        <begin position="197"/>
        <end position="206"/>
    </location>
</feature>
<feature type="region of interest" description="Disordered" evidence="1">
    <location>
        <begin position="132"/>
        <end position="223"/>
    </location>
</feature>